<feature type="transmembrane region" description="Helical" evidence="10">
    <location>
        <begin position="28"/>
        <end position="56"/>
    </location>
</feature>
<feature type="transmembrane region" description="Helical" evidence="10">
    <location>
        <begin position="76"/>
        <end position="97"/>
    </location>
</feature>
<comment type="subcellular location">
    <subcellularLocation>
        <location evidence="1">Membrane</location>
        <topology evidence="1">Multi-pass membrane protein</topology>
    </subcellularLocation>
</comment>
<feature type="transmembrane region" description="Helical" evidence="10">
    <location>
        <begin position="346"/>
        <end position="371"/>
    </location>
</feature>
<keyword evidence="7" id="KW-0869">Chloride channel</keyword>
<dbReference type="Proteomes" id="UP001418637">
    <property type="component" value="Unassembled WGS sequence"/>
</dbReference>
<evidence type="ECO:0000256" key="4">
    <source>
        <dbReference type="ARBA" id="ARBA00022989"/>
    </source>
</evidence>
<sequence>MPRLDNKIVRFLAKSRASYRTILRESRLLLIFAAGIAGFLGGSIASLMGAITQYLHEILLGVEHNTRLSSATELDIKRTFLVLILGGLLVGISTALWRWWRKTGDIVDPVEANALHGGRMSFRDSLFVMFQSIMSDGVGASVGLEGGFSQAGGALGSKIGIFLHRRRNDIRMLVGAGAAGAIAGAFDSTFAGAAYGFELIIGSYTVATLAPITTAAICGVFAASLLAGHGYRFPIESLPSIQSSNLFWIIFLGVLSALLAVLLMRGVTRIESFFRSSNFPIWSRPMLGGLVVATFALVSPNILASGHGGMEIILSTPPALTIILAVLLLKIIACAVSIGAGFRGGLFSASLFLGVLAGAAFTQIGTWAGVLSDADFGLYTLIGMASFAAAVVGAPMTMVALAVGMSGQMSALVPSMIGVIAAMLTVRRIFGYSFATWRFHLRGEAILGGQDIGWLYKTSAQELMRRGPPVARSDQTIAEFCEQFPLASARYVIGIDQEQAFSGIIDVALAHARSREEGGAEQYVSDILTNASAYIGAHESLSRVMPKFERLTTEILVVVDTEEHRRVLGIISEEYALKMYQQQLEERQKEIFAG</sequence>
<feature type="transmembrane region" description="Helical" evidence="10">
    <location>
        <begin position="246"/>
        <end position="267"/>
    </location>
</feature>
<gene>
    <name evidence="11" type="ORF">WJT86_04445</name>
</gene>
<keyword evidence="9" id="KW-0407">Ion channel</keyword>
<keyword evidence="5" id="KW-0406">Ion transport</keyword>
<evidence type="ECO:0000256" key="6">
    <source>
        <dbReference type="ARBA" id="ARBA00023136"/>
    </source>
</evidence>
<dbReference type="Pfam" id="PF00654">
    <property type="entry name" value="Voltage_CLC"/>
    <property type="match status" value="1"/>
</dbReference>
<evidence type="ECO:0000256" key="10">
    <source>
        <dbReference type="SAM" id="Phobius"/>
    </source>
</evidence>
<dbReference type="SUPFAM" id="SSF81340">
    <property type="entry name" value="Clc chloride channel"/>
    <property type="match status" value="1"/>
</dbReference>
<comment type="caution">
    <text evidence="11">The sequence shown here is derived from an EMBL/GenBank/DDBJ whole genome shotgun (WGS) entry which is preliminary data.</text>
</comment>
<keyword evidence="6 10" id="KW-0472">Membrane</keyword>
<dbReference type="InterPro" id="IPR046342">
    <property type="entry name" value="CBS_dom_sf"/>
</dbReference>
<keyword evidence="8" id="KW-0868">Chloride</keyword>
<dbReference type="InterPro" id="IPR001807">
    <property type="entry name" value="ClC"/>
</dbReference>
<dbReference type="Gene3D" id="1.10.3080.10">
    <property type="entry name" value="Clc chloride channel"/>
    <property type="match status" value="1"/>
</dbReference>
<dbReference type="EMBL" id="JBBYXI010000002">
    <property type="protein sequence ID" value="MEN3930310.1"/>
    <property type="molecule type" value="Genomic_DNA"/>
</dbReference>
<dbReference type="PANTHER" id="PTHR43427:SF6">
    <property type="entry name" value="CHLORIDE CHANNEL PROTEIN CLC-E"/>
    <property type="match status" value="1"/>
</dbReference>
<protein>
    <submittedName>
        <fullName evidence="11">Chloride channel protein</fullName>
    </submittedName>
</protein>
<evidence type="ECO:0000256" key="3">
    <source>
        <dbReference type="ARBA" id="ARBA00022692"/>
    </source>
</evidence>
<feature type="transmembrane region" description="Helical" evidence="10">
    <location>
        <begin position="201"/>
        <end position="226"/>
    </location>
</feature>
<dbReference type="CDD" id="cd00400">
    <property type="entry name" value="Voltage_gated_ClC"/>
    <property type="match status" value="1"/>
</dbReference>
<dbReference type="InterPro" id="IPR014743">
    <property type="entry name" value="Cl-channel_core"/>
</dbReference>
<organism evidence="11 12">
    <name type="scientific">Hohaiivirga grylli</name>
    <dbReference type="NCBI Taxonomy" id="3133970"/>
    <lineage>
        <taxon>Bacteria</taxon>
        <taxon>Pseudomonadati</taxon>
        <taxon>Pseudomonadota</taxon>
        <taxon>Alphaproteobacteria</taxon>
        <taxon>Hyphomicrobiales</taxon>
        <taxon>Methylobacteriaceae</taxon>
        <taxon>Hohaiivirga</taxon>
    </lineage>
</organism>
<feature type="transmembrane region" description="Helical" evidence="10">
    <location>
        <begin position="411"/>
        <end position="430"/>
    </location>
</feature>
<dbReference type="PRINTS" id="PR00762">
    <property type="entry name" value="CLCHANNEL"/>
</dbReference>
<dbReference type="Gene3D" id="3.10.580.10">
    <property type="entry name" value="CBS-domain"/>
    <property type="match status" value="1"/>
</dbReference>
<evidence type="ECO:0000313" key="12">
    <source>
        <dbReference type="Proteomes" id="UP001418637"/>
    </source>
</evidence>
<keyword evidence="4 10" id="KW-1133">Transmembrane helix</keyword>
<proteinExistence type="predicted"/>
<evidence type="ECO:0000313" key="11">
    <source>
        <dbReference type="EMBL" id="MEN3930310.1"/>
    </source>
</evidence>
<dbReference type="SUPFAM" id="SSF54631">
    <property type="entry name" value="CBS-domain pair"/>
    <property type="match status" value="1"/>
</dbReference>
<evidence type="ECO:0000256" key="1">
    <source>
        <dbReference type="ARBA" id="ARBA00004141"/>
    </source>
</evidence>
<evidence type="ECO:0000256" key="7">
    <source>
        <dbReference type="ARBA" id="ARBA00023173"/>
    </source>
</evidence>
<feature type="transmembrane region" description="Helical" evidence="10">
    <location>
        <begin position="318"/>
        <end position="340"/>
    </location>
</feature>
<keyword evidence="2" id="KW-0813">Transport</keyword>
<name>A0ABV0BI24_9HYPH</name>
<dbReference type="InterPro" id="IPR050368">
    <property type="entry name" value="ClC-type_chloride_channel"/>
</dbReference>
<evidence type="ECO:0000256" key="9">
    <source>
        <dbReference type="ARBA" id="ARBA00023303"/>
    </source>
</evidence>
<dbReference type="RefSeq" id="WP_346336317.1">
    <property type="nucleotide sequence ID" value="NZ_JBBYXI010000002.1"/>
</dbReference>
<keyword evidence="12" id="KW-1185">Reference proteome</keyword>
<keyword evidence="3 10" id="KW-0812">Transmembrane</keyword>
<dbReference type="PANTHER" id="PTHR43427">
    <property type="entry name" value="CHLORIDE CHANNEL PROTEIN CLC-E"/>
    <property type="match status" value="1"/>
</dbReference>
<evidence type="ECO:0000256" key="5">
    <source>
        <dbReference type="ARBA" id="ARBA00023065"/>
    </source>
</evidence>
<feature type="transmembrane region" description="Helical" evidence="10">
    <location>
        <begin position="172"/>
        <end position="195"/>
    </location>
</feature>
<accession>A0ABV0BI24</accession>
<evidence type="ECO:0000256" key="2">
    <source>
        <dbReference type="ARBA" id="ARBA00022448"/>
    </source>
</evidence>
<reference evidence="11 12" key="1">
    <citation type="submission" date="2024-04" db="EMBL/GenBank/DDBJ databases">
        <title>A novel species isolated from cricket.</title>
        <authorList>
            <person name="Wang H.-C."/>
        </authorList>
    </citation>
    <scope>NUCLEOTIDE SEQUENCE [LARGE SCALE GENOMIC DNA]</scope>
    <source>
        <strain evidence="11 12">WL0021</strain>
    </source>
</reference>
<evidence type="ECO:0000256" key="8">
    <source>
        <dbReference type="ARBA" id="ARBA00023214"/>
    </source>
</evidence>
<feature type="transmembrane region" description="Helical" evidence="10">
    <location>
        <begin position="378"/>
        <end position="405"/>
    </location>
</feature>